<keyword evidence="3" id="KW-1185">Reference proteome</keyword>
<gene>
    <name evidence="2" type="ORF">PUN28_000174</name>
</gene>
<reference evidence="2 3" key="1">
    <citation type="submission" date="2023-03" db="EMBL/GenBank/DDBJ databases">
        <title>High recombination rates correlate with genetic variation in Cardiocondyla obscurior ants.</title>
        <authorList>
            <person name="Errbii M."/>
        </authorList>
    </citation>
    <scope>NUCLEOTIDE SEQUENCE [LARGE SCALE GENOMIC DNA]</scope>
    <source>
        <strain evidence="2">Alpha-2009</strain>
        <tissue evidence="2">Whole body</tissue>
    </source>
</reference>
<name>A0AAW2GY23_9HYME</name>
<evidence type="ECO:0000313" key="3">
    <source>
        <dbReference type="Proteomes" id="UP001430953"/>
    </source>
</evidence>
<organism evidence="2 3">
    <name type="scientific">Cardiocondyla obscurior</name>
    <dbReference type="NCBI Taxonomy" id="286306"/>
    <lineage>
        <taxon>Eukaryota</taxon>
        <taxon>Metazoa</taxon>
        <taxon>Ecdysozoa</taxon>
        <taxon>Arthropoda</taxon>
        <taxon>Hexapoda</taxon>
        <taxon>Insecta</taxon>
        <taxon>Pterygota</taxon>
        <taxon>Neoptera</taxon>
        <taxon>Endopterygota</taxon>
        <taxon>Hymenoptera</taxon>
        <taxon>Apocrita</taxon>
        <taxon>Aculeata</taxon>
        <taxon>Formicoidea</taxon>
        <taxon>Formicidae</taxon>
        <taxon>Myrmicinae</taxon>
        <taxon>Cardiocondyla</taxon>
    </lineage>
</organism>
<sequence>MLKLYMHDTIYDCGLFNRRSAAEKGKQLGRQQVTVESSENQRTMEKGETAWNTMGDSGPTLQLLVV</sequence>
<dbReference type="AlphaFoldDB" id="A0AAW2GY23"/>
<protein>
    <submittedName>
        <fullName evidence="2">Uncharacterized protein</fullName>
    </submittedName>
</protein>
<feature type="compositionally biased region" description="Polar residues" evidence="1">
    <location>
        <begin position="29"/>
        <end position="41"/>
    </location>
</feature>
<accession>A0AAW2GY23</accession>
<feature type="region of interest" description="Disordered" evidence="1">
    <location>
        <begin position="27"/>
        <end position="56"/>
    </location>
</feature>
<comment type="caution">
    <text evidence="2">The sequence shown here is derived from an EMBL/GenBank/DDBJ whole genome shotgun (WGS) entry which is preliminary data.</text>
</comment>
<evidence type="ECO:0000256" key="1">
    <source>
        <dbReference type="SAM" id="MobiDB-lite"/>
    </source>
</evidence>
<proteinExistence type="predicted"/>
<dbReference type="EMBL" id="JADYXP020000001">
    <property type="protein sequence ID" value="KAL0132206.1"/>
    <property type="molecule type" value="Genomic_DNA"/>
</dbReference>
<dbReference type="Proteomes" id="UP001430953">
    <property type="component" value="Unassembled WGS sequence"/>
</dbReference>
<evidence type="ECO:0000313" key="2">
    <source>
        <dbReference type="EMBL" id="KAL0132206.1"/>
    </source>
</evidence>